<protein>
    <submittedName>
        <fullName evidence="1">Uncharacterized protein</fullName>
    </submittedName>
</protein>
<accession>A0AAE0SNA1</accession>
<evidence type="ECO:0000313" key="2">
    <source>
        <dbReference type="Proteomes" id="UP001195483"/>
    </source>
</evidence>
<dbReference type="Proteomes" id="UP001195483">
    <property type="component" value="Unassembled WGS sequence"/>
</dbReference>
<dbReference type="EMBL" id="JAEAOA010001708">
    <property type="protein sequence ID" value="KAK3595146.1"/>
    <property type="molecule type" value="Genomic_DNA"/>
</dbReference>
<proteinExistence type="predicted"/>
<reference evidence="1" key="1">
    <citation type="journal article" date="2021" name="Genome Biol. Evol.">
        <title>A High-Quality Reference Genome for a Parasitic Bivalve with Doubly Uniparental Inheritance (Bivalvia: Unionida).</title>
        <authorList>
            <person name="Smith C.H."/>
        </authorList>
    </citation>
    <scope>NUCLEOTIDE SEQUENCE</scope>
    <source>
        <strain evidence="1">CHS0354</strain>
    </source>
</reference>
<gene>
    <name evidence="1" type="ORF">CHS0354_028578</name>
</gene>
<evidence type="ECO:0000313" key="1">
    <source>
        <dbReference type="EMBL" id="KAK3595146.1"/>
    </source>
</evidence>
<reference evidence="1" key="2">
    <citation type="journal article" date="2021" name="Genome Biol. Evol.">
        <title>Developing a high-quality reference genome for a parasitic bivalve with doubly uniparental inheritance (Bivalvia: Unionida).</title>
        <authorList>
            <person name="Smith C.H."/>
        </authorList>
    </citation>
    <scope>NUCLEOTIDE SEQUENCE</scope>
    <source>
        <strain evidence="1">CHS0354</strain>
        <tissue evidence="1">Mantle</tissue>
    </source>
</reference>
<organism evidence="1 2">
    <name type="scientific">Potamilus streckersoni</name>
    <dbReference type="NCBI Taxonomy" id="2493646"/>
    <lineage>
        <taxon>Eukaryota</taxon>
        <taxon>Metazoa</taxon>
        <taxon>Spiralia</taxon>
        <taxon>Lophotrochozoa</taxon>
        <taxon>Mollusca</taxon>
        <taxon>Bivalvia</taxon>
        <taxon>Autobranchia</taxon>
        <taxon>Heteroconchia</taxon>
        <taxon>Palaeoheterodonta</taxon>
        <taxon>Unionida</taxon>
        <taxon>Unionoidea</taxon>
        <taxon>Unionidae</taxon>
        <taxon>Ambleminae</taxon>
        <taxon>Lampsilini</taxon>
        <taxon>Potamilus</taxon>
    </lineage>
</organism>
<comment type="caution">
    <text evidence="1">The sequence shown here is derived from an EMBL/GenBank/DDBJ whole genome shotgun (WGS) entry which is preliminary data.</text>
</comment>
<sequence>WSSAVSGYLAWRIRAPDQTGIMDVFYPSSIKQSPWPDQHYGRPISVVNQPEPLARPALWTSHIPHQSTRAPGQTSIMEVSYPSSIKQSPWPDQHYGRPISLINQPEPLVRPALWKSHIPHQSTRAPGQTSIMEVSYPSSIKQSPWPDQHYGRPISLINQPEPLVRPALWKSHIPRQSNSAPGQTSIMEVSYPSSIKQCSWSDQHYGSLISLVNQPEPLVRPALRTSHIRRQSTRAPGQTSIMDVPYPSSINQSPWPDQHYGSLISLINQPEPLVRPALWKSHIPRQSNRASGQTSIMDVSHIPRQSTIVHESPGHST</sequence>
<name>A0AAE0SNA1_9BIVA</name>
<reference evidence="1" key="3">
    <citation type="submission" date="2023-05" db="EMBL/GenBank/DDBJ databases">
        <authorList>
            <person name="Smith C.H."/>
        </authorList>
    </citation>
    <scope>NUCLEOTIDE SEQUENCE</scope>
    <source>
        <strain evidence="1">CHS0354</strain>
        <tissue evidence="1">Mantle</tissue>
    </source>
</reference>
<feature type="non-terminal residue" evidence="1">
    <location>
        <position position="1"/>
    </location>
</feature>
<keyword evidence="2" id="KW-1185">Reference proteome</keyword>
<dbReference type="AlphaFoldDB" id="A0AAE0SNA1"/>